<dbReference type="RefSeq" id="WP_381362948.1">
    <property type="nucleotide sequence ID" value="NZ_JBHSOA010000025.1"/>
</dbReference>
<name>A0ABW1DXM1_9ACTN</name>
<organism evidence="2 3">
    <name type="scientific">Streptomyces chlorus</name>
    <dbReference type="NCBI Taxonomy" id="887452"/>
    <lineage>
        <taxon>Bacteria</taxon>
        <taxon>Bacillati</taxon>
        <taxon>Actinomycetota</taxon>
        <taxon>Actinomycetes</taxon>
        <taxon>Kitasatosporales</taxon>
        <taxon>Streptomycetaceae</taxon>
        <taxon>Streptomyces</taxon>
    </lineage>
</organism>
<proteinExistence type="predicted"/>
<gene>
    <name evidence="2" type="ORF">ACFPZI_13185</name>
</gene>
<protein>
    <submittedName>
        <fullName evidence="2">Tn3 family transposase</fullName>
    </submittedName>
</protein>
<dbReference type="Proteomes" id="UP001596180">
    <property type="component" value="Unassembled WGS sequence"/>
</dbReference>
<dbReference type="InterPro" id="IPR002513">
    <property type="entry name" value="Tn3_Tnp_DDE_dom"/>
</dbReference>
<evidence type="ECO:0000313" key="3">
    <source>
        <dbReference type="Proteomes" id="UP001596180"/>
    </source>
</evidence>
<dbReference type="Pfam" id="PF01526">
    <property type="entry name" value="DDE_Tnp_Tn3"/>
    <property type="match status" value="1"/>
</dbReference>
<evidence type="ECO:0000313" key="2">
    <source>
        <dbReference type="EMBL" id="MFC5852753.1"/>
    </source>
</evidence>
<accession>A0ABW1DXM1</accession>
<evidence type="ECO:0000259" key="1">
    <source>
        <dbReference type="Pfam" id="PF01526"/>
    </source>
</evidence>
<sequence length="101" mass="10670">MLKALAPVGTREAIDEAKLLERLLLIAYAYGTNSGISSVAAGEHGHSEEELRYTARRYLTTVGLKAAGVEIANATPSSAPAWCGTTACATGSERTRQDCRT</sequence>
<keyword evidence="3" id="KW-1185">Reference proteome</keyword>
<feature type="domain" description="Tn3 transposase DDE" evidence="1">
    <location>
        <begin position="2"/>
        <end position="84"/>
    </location>
</feature>
<dbReference type="EMBL" id="JBHSOA010000025">
    <property type="protein sequence ID" value="MFC5852753.1"/>
    <property type="molecule type" value="Genomic_DNA"/>
</dbReference>
<comment type="caution">
    <text evidence="2">The sequence shown here is derived from an EMBL/GenBank/DDBJ whole genome shotgun (WGS) entry which is preliminary data.</text>
</comment>
<reference evidence="3" key="1">
    <citation type="journal article" date="2019" name="Int. J. Syst. Evol. Microbiol.">
        <title>The Global Catalogue of Microorganisms (GCM) 10K type strain sequencing project: providing services to taxonomists for standard genome sequencing and annotation.</title>
        <authorList>
            <consortium name="The Broad Institute Genomics Platform"/>
            <consortium name="The Broad Institute Genome Sequencing Center for Infectious Disease"/>
            <person name="Wu L."/>
            <person name="Ma J."/>
        </authorList>
    </citation>
    <scope>NUCLEOTIDE SEQUENCE [LARGE SCALE GENOMIC DNA]</scope>
    <source>
        <strain evidence="3">JCM 10411</strain>
    </source>
</reference>